<proteinExistence type="predicted"/>
<evidence type="ECO:0000256" key="1">
    <source>
        <dbReference type="SAM" id="MobiDB-lite"/>
    </source>
</evidence>
<dbReference type="AlphaFoldDB" id="A0A679BE81"/>
<accession>A0A679BE81</accession>
<protein>
    <recommendedName>
        <fullName evidence="3">DUF834 domain-containing protein</fullName>
    </recommendedName>
</protein>
<evidence type="ECO:0000313" key="2">
    <source>
        <dbReference type="EMBL" id="BBF89659.1"/>
    </source>
</evidence>
<name>A0A679BE81_ORYNI</name>
<gene>
    <name evidence="2" type="primary">BBa0083C03.22</name>
</gene>
<organism evidence="2">
    <name type="scientific">Oryza nivara</name>
    <name type="common">Indian wild rice</name>
    <name type="synonym">Oryza sativa f. spontanea</name>
    <dbReference type="NCBI Taxonomy" id="4536"/>
    <lineage>
        <taxon>Eukaryota</taxon>
        <taxon>Viridiplantae</taxon>
        <taxon>Streptophyta</taxon>
        <taxon>Embryophyta</taxon>
        <taxon>Tracheophyta</taxon>
        <taxon>Spermatophyta</taxon>
        <taxon>Magnoliopsida</taxon>
        <taxon>Liliopsida</taxon>
        <taxon>Poales</taxon>
        <taxon>Poaceae</taxon>
        <taxon>BOP clade</taxon>
        <taxon>Oryzoideae</taxon>
        <taxon>Oryzeae</taxon>
        <taxon>Oryzinae</taxon>
        <taxon>Oryza</taxon>
    </lineage>
</organism>
<reference evidence="2" key="1">
    <citation type="submission" date="2018-08" db="EMBL/GenBank/DDBJ databases">
        <title>Oryza nivara genomic DNA, chromosome 11, BAC clone:BBa0083C03.</title>
        <authorList>
            <person name="Wu J."/>
            <person name="Kanamori H."/>
        </authorList>
    </citation>
    <scope>NUCLEOTIDE SEQUENCE</scope>
    <source>
        <strain evidence="2">W0106</strain>
    </source>
</reference>
<evidence type="ECO:0008006" key="3">
    <source>
        <dbReference type="Google" id="ProtNLM"/>
    </source>
</evidence>
<feature type="compositionally biased region" description="Basic residues" evidence="1">
    <location>
        <begin position="1"/>
        <end position="10"/>
    </location>
</feature>
<feature type="region of interest" description="Disordered" evidence="1">
    <location>
        <begin position="1"/>
        <end position="71"/>
    </location>
</feature>
<sequence length="153" mass="16145">MASARRRRRTGWPAGRRSGAASVGDASWKGWSAARRGKERPGWTTRAARPNDGRTARGGTDAARPSGGWDGSRVSAFGLEAEEDDDEAVAFIAVAAGGRRQGWLGRAGPTVLLGGRRARTVVGVAWVSSVHTVRRGRVTPASSSRCHGALDRV</sequence>
<dbReference type="EMBL" id="AP018868">
    <property type="protein sequence ID" value="BBF89659.1"/>
    <property type="molecule type" value="Genomic_DNA"/>
</dbReference>